<evidence type="ECO:0000256" key="1">
    <source>
        <dbReference type="SAM" id="Coils"/>
    </source>
</evidence>
<feature type="coiled-coil region" evidence="1">
    <location>
        <begin position="1130"/>
        <end position="1199"/>
    </location>
</feature>
<keyword evidence="5" id="KW-1185">Reference proteome</keyword>
<dbReference type="Gene3D" id="3.60.10.10">
    <property type="entry name" value="Endonuclease/exonuclease/phosphatase"/>
    <property type="match status" value="1"/>
</dbReference>
<accession>A0AAF0TAE4</accession>
<evidence type="ECO:0000313" key="5">
    <source>
        <dbReference type="Proteomes" id="UP001234989"/>
    </source>
</evidence>
<feature type="region of interest" description="Disordered" evidence="2">
    <location>
        <begin position="1430"/>
        <end position="1478"/>
    </location>
</feature>
<dbReference type="SUPFAM" id="SSF56672">
    <property type="entry name" value="DNA/RNA polymerases"/>
    <property type="match status" value="1"/>
</dbReference>
<name>A0AAF0TAE4_SOLVR</name>
<dbReference type="GO" id="GO:0003824">
    <property type="term" value="F:catalytic activity"/>
    <property type="evidence" value="ECO:0007669"/>
    <property type="project" value="InterPro"/>
</dbReference>
<dbReference type="Proteomes" id="UP001234989">
    <property type="component" value="Chromosome 1"/>
</dbReference>
<dbReference type="InterPro" id="IPR000477">
    <property type="entry name" value="RT_dom"/>
</dbReference>
<dbReference type="InterPro" id="IPR036691">
    <property type="entry name" value="Endo/exonu/phosph_ase_sf"/>
</dbReference>
<dbReference type="PANTHER" id="PTHR47458">
    <property type="entry name" value="SMAD/FHA DOMAIN-CONTAINING PROTEIN"/>
    <property type="match status" value="1"/>
</dbReference>
<organism evidence="4 5">
    <name type="scientific">Solanum verrucosum</name>
    <dbReference type="NCBI Taxonomy" id="315347"/>
    <lineage>
        <taxon>Eukaryota</taxon>
        <taxon>Viridiplantae</taxon>
        <taxon>Streptophyta</taxon>
        <taxon>Embryophyta</taxon>
        <taxon>Tracheophyta</taxon>
        <taxon>Spermatophyta</taxon>
        <taxon>Magnoliopsida</taxon>
        <taxon>eudicotyledons</taxon>
        <taxon>Gunneridae</taxon>
        <taxon>Pentapetalae</taxon>
        <taxon>asterids</taxon>
        <taxon>lamiids</taxon>
        <taxon>Solanales</taxon>
        <taxon>Solanaceae</taxon>
        <taxon>Solanoideae</taxon>
        <taxon>Solaneae</taxon>
        <taxon>Solanum</taxon>
    </lineage>
</organism>
<dbReference type="CDD" id="cd01650">
    <property type="entry name" value="RT_nLTR_like"/>
    <property type="match status" value="1"/>
</dbReference>
<dbReference type="Pfam" id="PF00078">
    <property type="entry name" value="RVT_1"/>
    <property type="match status" value="1"/>
</dbReference>
<keyword evidence="1" id="KW-0175">Coiled coil</keyword>
<evidence type="ECO:0000259" key="3">
    <source>
        <dbReference type="PROSITE" id="PS50878"/>
    </source>
</evidence>
<proteinExistence type="predicted"/>
<dbReference type="PANTHER" id="PTHR47458:SF1">
    <property type="entry name" value="SMAD_FHA DOMAIN-CONTAINING PROTEIN"/>
    <property type="match status" value="1"/>
</dbReference>
<reference evidence="4" key="1">
    <citation type="submission" date="2023-08" db="EMBL/GenBank/DDBJ databases">
        <title>A de novo genome assembly of Solanum verrucosum Schlechtendal, a Mexican diploid species geographically isolated from the other diploid A-genome species in potato relatives.</title>
        <authorList>
            <person name="Hosaka K."/>
        </authorList>
    </citation>
    <scope>NUCLEOTIDE SEQUENCE</scope>
    <source>
        <tissue evidence="4">Young leaves</tissue>
    </source>
</reference>
<feature type="region of interest" description="Disordered" evidence="2">
    <location>
        <begin position="1500"/>
        <end position="1565"/>
    </location>
</feature>
<evidence type="ECO:0000313" key="4">
    <source>
        <dbReference type="EMBL" id="WMV11301.1"/>
    </source>
</evidence>
<dbReference type="PROSITE" id="PS50878">
    <property type="entry name" value="RT_POL"/>
    <property type="match status" value="1"/>
</dbReference>
<dbReference type="Pfam" id="PF13966">
    <property type="entry name" value="zf-RVT"/>
    <property type="match status" value="1"/>
</dbReference>
<gene>
    <name evidence="4" type="ORF">MTR67_004686</name>
</gene>
<protein>
    <recommendedName>
        <fullName evidence="3">Reverse transcriptase domain-containing protein</fullName>
    </recommendedName>
</protein>
<dbReference type="SUPFAM" id="SSF56219">
    <property type="entry name" value="DNase I-like"/>
    <property type="match status" value="1"/>
</dbReference>
<dbReference type="Pfam" id="PF03372">
    <property type="entry name" value="Exo_endo_phos"/>
    <property type="match status" value="1"/>
</dbReference>
<dbReference type="InterPro" id="IPR026960">
    <property type="entry name" value="RVT-Znf"/>
</dbReference>
<dbReference type="EMBL" id="CP133612">
    <property type="protein sequence ID" value="WMV11301.1"/>
    <property type="molecule type" value="Genomic_DNA"/>
</dbReference>
<feature type="domain" description="Reverse transcriptase" evidence="3">
    <location>
        <begin position="409"/>
        <end position="689"/>
    </location>
</feature>
<sequence>MWDSRVWEGEVCETGAYCITCKFTGKSLDFSWHMSGVYSPNNREEREEVWWELCSARGLFSGPWVVGGDFNTVRFPSEKRNCTRFNKAMTDFTDFIEDAELLDIQLAGDVFTWKKGEGHDPAARLDRFLISEEWENTFKNIKQSTLQRVISDHCPLILECGNWERPNSYFKFENWWLQTENFKEMVKTWWDSSNFRGKPDFILASKLKYLKDKLKEWSRTRQGNLGLQKQSILNQLADLERIQDQRQLTDDESYLRAVLIVEFEDNAKREEVAWRQRSRALWLKEGDRNTKFFHRTANSHRRYNNIDKISVNGVCTQEPAIIKEEILNFYQNLYTETERWRPQFSARNGKMISEGDNIMLQSQFTEDEIKDCVMACAGDKAPSPDGYTMAFFITCWEVVKKEVVAAVQNFHDHGIFERSFNATFIALIPKKIGAKELTDFRPISLIGSIYKIISKVLTERLKKVVHNLVDAQQMAFIKGRQIMDAILIANECVEERKNSKVPGILCKLDIEKAYDHLHWGFLWKSLENMDFGGKWLKWIKFCTTTVKFSILINGAPSGFFSSERGLRQGDPLSPFLFILAMEGLNDMLRTAQTRGWIRGFNANMNNRQGLAISHLQYADDTLIFCDADSSQLKYLRVILILFEAISCLHINWRKSFIFPVNEVPRINMLANILGGKIGDLPTTYLGMPLGDKSRSKGIWNNILEKCEKKLVNWKSQYLSLGGRVTLINSVLDALPTYMMSVFHMPANVIDRMDAIRRNFLWQGNCDPNNHKFHLVKWDQVILSKKEGGLGIRNLKIQNQSLLMKWLWRFASQEQALWKETIKARFSMENLWITNLSTQPYGAGVWRSIRNLWIKFFNKCKIRVGNGGRTLFWEDKWVDQVTLRNRFPILFNMSLQKEATIREMRDNQGWDLRFRRHLNDWEVNKIVELLNILGQYKDLNTDEDNLFWNPDEQGRFSVGSAYRSSQRPGTHIGGWPWKMIWKVKIPLKIACFTWLLANQAALTQHNLMKRGMQICSRCWFCECEVETINHLFLHCREVAKLWQIFINLRGISWTMPRNIKEALACWNRDGNQSGHRERWKIVPAYIWWSIWMERNQRCFKNKSCSMQNLKLNCMALFFFLQAAREEAWAKVSALELEISAAMRDLDFERRRLKGARERIMLRETQLRAFYSTTEEISVLFAKQQEQLKAMQRTLKDEENYENTSVDIDLNPYNVNVNGSLLREKEVGDGSHNVTRAGCSTSNQRRVRELFDLSSDDASATEKHDCNNRSEGGQDTQEVEFAGAQCVKGGFGSEVDGVGTAPLEGDGVGTELIPDSDTAGVAANMEGDLVGTEQVQETESLGINSERNLDLNKFCAFAENTMQMDDGTLGKEAQVQNPAICDESMPPSPANNVAEGDNVIEDNVIEDTEAEGTIRTADLLASEVAGSWACSTAPSVHGENDTPKSKDNDACPAILQDSGAQVGESQCATSTSKTSSRWDQDRKALSEMIGIVAPDLKEQFSHAVGSDCDQGGNEGDASDSATESCSDDEDNIMNTEAASDAETVDGEKVNEDVMDEDDEATQEDSIG</sequence>
<feature type="compositionally biased region" description="Acidic residues" evidence="2">
    <location>
        <begin position="1550"/>
        <end position="1565"/>
    </location>
</feature>
<feature type="compositionally biased region" description="Basic and acidic residues" evidence="2">
    <location>
        <begin position="1436"/>
        <end position="1447"/>
    </location>
</feature>
<evidence type="ECO:0000256" key="2">
    <source>
        <dbReference type="SAM" id="MobiDB-lite"/>
    </source>
</evidence>
<dbReference type="InterPro" id="IPR005135">
    <property type="entry name" value="Endo/exonuclease/phosphatase"/>
</dbReference>
<feature type="region of interest" description="Disordered" evidence="2">
    <location>
        <begin position="1252"/>
        <end position="1273"/>
    </location>
</feature>
<dbReference type="InterPro" id="IPR043502">
    <property type="entry name" value="DNA/RNA_pol_sf"/>
</dbReference>
<feature type="compositionally biased region" description="Polar residues" evidence="2">
    <location>
        <begin position="1461"/>
        <end position="1473"/>
    </location>
</feature>